<reference evidence="1 2" key="1">
    <citation type="submission" date="2020-07" db="EMBL/GenBank/DDBJ databases">
        <title>Diversity of carbapenemase encoding genes among Pseudomonas putida group clinical isolates in a tertiary Brazilian hospital.</title>
        <authorList>
            <person name="Alberto-Lei F."/>
            <person name="Nodari C.S."/>
            <person name="Streling A.P."/>
            <person name="Paulino J.T."/>
            <person name="Bessa-Neto F.O."/>
            <person name="Cayo R."/>
            <person name="Gales A.C."/>
        </authorList>
    </citation>
    <scope>NUCLEOTIDE SEQUENCE [LARGE SCALE GENOMIC DNA]</scope>
    <source>
        <strain evidence="1 2">14535</strain>
    </source>
</reference>
<dbReference type="EMBL" id="JACGCU010000003">
    <property type="protein sequence ID" value="MBA6058111.1"/>
    <property type="molecule type" value="Genomic_DNA"/>
</dbReference>
<gene>
    <name evidence="1" type="ORF">H4C44_02815</name>
</gene>
<dbReference type="Proteomes" id="UP000556620">
    <property type="component" value="Unassembled WGS sequence"/>
</dbReference>
<comment type="caution">
    <text evidence="1">The sequence shown here is derived from an EMBL/GenBank/DDBJ whole genome shotgun (WGS) entry which is preliminary data.</text>
</comment>
<protein>
    <submittedName>
        <fullName evidence="1">Uncharacterized protein</fullName>
    </submittedName>
</protein>
<dbReference type="AlphaFoldDB" id="A0A7W2JFK7"/>
<evidence type="ECO:0000313" key="1">
    <source>
        <dbReference type="EMBL" id="MBA6058111.1"/>
    </source>
</evidence>
<evidence type="ECO:0000313" key="2">
    <source>
        <dbReference type="Proteomes" id="UP000556620"/>
    </source>
</evidence>
<organism evidence="1 2">
    <name type="scientific">Pseudomonas juntendi</name>
    <dbReference type="NCBI Taxonomy" id="2666183"/>
    <lineage>
        <taxon>Bacteria</taxon>
        <taxon>Pseudomonadati</taxon>
        <taxon>Pseudomonadota</taxon>
        <taxon>Gammaproteobacteria</taxon>
        <taxon>Pseudomonadales</taxon>
        <taxon>Pseudomonadaceae</taxon>
        <taxon>Pseudomonas</taxon>
    </lineage>
</organism>
<accession>A0A7W2JFK7</accession>
<dbReference type="RefSeq" id="WP_182366186.1">
    <property type="nucleotide sequence ID" value="NZ_JACGCU010000003.1"/>
</dbReference>
<sequence>MPNPKETTTTPSAAQVAMLEALTANRGSSDLAGEIASLRNEISELRAALVPVPSLIMTGQHALDEFKRITRGTTL</sequence>
<proteinExistence type="predicted"/>
<name>A0A7W2JFK7_9PSED</name>